<gene>
    <name evidence="1" type="ORF">L6164_036410</name>
</gene>
<comment type="caution">
    <text evidence="1">The sequence shown here is derived from an EMBL/GenBank/DDBJ whole genome shotgun (WGS) entry which is preliminary data.</text>
</comment>
<organism evidence="1 2">
    <name type="scientific">Bauhinia variegata</name>
    <name type="common">Purple orchid tree</name>
    <name type="synonym">Phanera variegata</name>
    <dbReference type="NCBI Taxonomy" id="167791"/>
    <lineage>
        <taxon>Eukaryota</taxon>
        <taxon>Viridiplantae</taxon>
        <taxon>Streptophyta</taxon>
        <taxon>Embryophyta</taxon>
        <taxon>Tracheophyta</taxon>
        <taxon>Spermatophyta</taxon>
        <taxon>Magnoliopsida</taxon>
        <taxon>eudicotyledons</taxon>
        <taxon>Gunneridae</taxon>
        <taxon>Pentapetalae</taxon>
        <taxon>rosids</taxon>
        <taxon>fabids</taxon>
        <taxon>Fabales</taxon>
        <taxon>Fabaceae</taxon>
        <taxon>Cercidoideae</taxon>
        <taxon>Cercideae</taxon>
        <taxon>Bauhiniinae</taxon>
        <taxon>Bauhinia</taxon>
    </lineage>
</organism>
<sequence length="396" mass="43953">MLASSRSSLLCKAVLQEHKKKSLNFHMGYFWILKLGLKCIDLLVWPLLALGYPLCASIQAIENDSNSDTKNLISFWILLSLICLFEYAFMKLLEWFLLWPYFKLTMAEKYIKENGTEALEKLISGKNMTPNLNKEITAVPATGKKEKQQKMARSIEEEAVKAVPATEKIQKKPMEQNLMHSLEAETLKEIPAAEKKQLSQTSGKSLHIEQRHIKVIEKKEVPADKNANPIAPNLALNESQSSGEVDANRNAGKGRIEKRYIKVVEKKKVPADNNANLAGPNLALNESKSSGAVDANRMAGKDVEGGKLPHGAASKKMQKECTCAIGQLTTTSEETLNIHVHGRKHVAALEALRWKPKIQHVNKEQKNPQIPIATQPGSEPEKIILTDAVSQITVTG</sequence>
<reference evidence="1 2" key="1">
    <citation type="journal article" date="2022" name="DNA Res.">
        <title>Chromosomal-level genome assembly of the orchid tree Bauhinia variegata (Leguminosae; Cercidoideae) supports the allotetraploid origin hypothesis of Bauhinia.</title>
        <authorList>
            <person name="Zhong Y."/>
            <person name="Chen Y."/>
            <person name="Zheng D."/>
            <person name="Pang J."/>
            <person name="Liu Y."/>
            <person name="Luo S."/>
            <person name="Meng S."/>
            <person name="Qian L."/>
            <person name="Wei D."/>
            <person name="Dai S."/>
            <person name="Zhou R."/>
        </authorList>
    </citation>
    <scope>NUCLEOTIDE SEQUENCE [LARGE SCALE GENOMIC DNA]</scope>
    <source>
        <strain evidence="1">BV-YZ2020</strain>
    </source>
</reference>
<accession>A0ACB9KGV5</accession>
<proteinExistence type="predicted"/>
<dbReference type="Proteomes" id="UP000828941">
    <property type="component" value="Chromosome 14"/>
</dbReference>
<keyword evidence="2" id="KW-1185">Reference proteome</keyword>
<protein>
    <submittedName>
        <fullName evidence="1">Uncharacterized protein</fullName>
    </submittedName>
</protein>
<dbReference type="EMBL" id="CM039439">
    <property type="protein sequence ID" value="KAI4296454.1"/>
    <property type="molecule type" value="Genomic_DNA"/>
</dbReference>
<evidence type="ECO:0000313" key="2">
    <source>
        <dbReference type="Proteomes" id="UP000828941"/>
    </source>
</evidence>
<evidence type="ECO:0000313" key="1">
    <source>
        <dbReference type="EMBL" id="KAI4296454.1"/>
    </source>
</evidence>
<name>A0ACB9KGV5_BAUVA</name>